<protein>
    <submittedName>
        <fullName evidence="2">Uncharacterized protein</fullName>
    </submittedName>
</protein>
<dbReference type="RefSeq" id="WP_197315427.1">
    <property type="nucleotide sequence ID" value="NZ_JADZSC010000001.1"/>
</dbReference>
<proteinExistence type="predicted"/>
<organism evidence="2 3">
    <name type="scientific">Halobacillus yeomjeoni</name>
    <dbReference type="NCBI Taxonomy" id="311194"/>
    <lineage>
        <taxon>Bacteria</taxon>
        <taxon>Bacillati</taxon>
        <taxon>Bacillota</taxon>
        <taxon>Bacilli</taxon>
        <taxon>Bacillales</taxon>
        <taxon>Bacillaceae</taxon>
        <taxon>Halobacillus</taxon>
    </lineage>
</organism>
<evidence type="ECO:0000313" key="2">
    <source>
        <dbReference type="EMBL" id="MBH0228780.1"/>
    </source>
</evidence>
<gene>
    <name evidence="2" type="ORF">H0267_01025</name>
</gene>
<accession>A0A931MTV0</accession>
<evidence type="ECO:0000256" key="1">
    <source>
        <dbReference type="SAM" id="MobiDB-lite"/>
    </source>
</evidence>
<comment type="caution">
    <text evidence="2">The sequence shown here is derived from an EMBL/GenBank/DDBJ whole genome shotgun (WGS) entry which is preliminary data.</text>
</comment>
<dbReference type="AlphaFoldDB" id="A0A931MTV0"/>
<keyword evidence="3" id="KW-1185">Reference proteome</keyword>
<sequence length="62" mass="7552">MSRKKSSPFDDFWSFPRQEDTEEQQEEQSPQPMDWSDLFSEMSKTWKAVEPMVKPFMDKFKK</sequence>
<dbReference type="Proteomes" id="UP000614490">
    <property type="component" value="Unassembled WGS sequence"/>
</dbReference>
<feature type="region of interest" description="Disordered" evidence="1">
    <location>
        <begin position="1"/>
        <end position="37"/>
    </location>
</feature>
<dbReference type="EMBL" id="JADZSC010000001">
    <property type="protein sequence ID" value="MBH0228780.1"/>
    <property type="molecule type" value="Genomic_DNA"/>
</dbReference>
<reference evidence="2 3" key="1">
    <citation type="journal article" date="2005" name="Int. J. Syst. Evol. Microbiol.">
        <title>Halobacillus yeomjeoni sp. nov., isolated from a marine solar saltern in Korea.</title>
        <authorList>
            <person name="Yoon J.H."/>
            <person name="Kang S.J."/>
            <person name="Lee C.H."/>
            <person name="Oh H.W."/>
            <person name="Oh T.K."/>
        </authorList>
    </citation>
    <scope>NUCLEOTIDE SEQUENCE [LARGE SCALE GENOMIC DNA]</scope>
    <source>
        <strain evidence="2 3">KCTC 3957</strain>
    </source>
</reference>
<evidence type="ECO:0000313" key="3">
    <source>
        <dbReference type="Proteomes" id="UP000614490"/>
    </source>
</evidence>
<name>A0A931MTV0_9BACI</name>